<evidence type="ECO:0000313" key="9">
    <source>
        <dbReference type="Proteomes" id="UP000018680"/>
    </source>
</evidence>
<dbReference type="PANTHER" id="PTHR48111">
    <property type="entry name" value="REGULATOR OF RPOS"/>
    <property type="match status" value="1"/>
</dbReference>
<dbReference type="Gene3D" id="3.40.50.2300">
    <property type="match status" value="1"/>
</dbReference>
<dbReference type="KEGG" id="slr:L21SP2_1376"/>
<dbReference type="SUPFAM" id="SSF52172">
    <property type="entry name" value="CheY-like"/>
    <property type="match status" value="1"/>
</dbReference>
<dbReference type="EMBL" id="CP006939">
    <property type="protein sequence ID" value="AHC14775.1"/>
    <property type="molecule type" value="Genomic_DNA"/>
</dbReference>
<evidence type="ECO:0000313" key="8">
    <source>
        <dbReference type="EMBL" id="AHC14775.1"/>
    </source>
</evidence>
<dbReference type="Proteomes" id="UP000018680">
    <property type="component" value="Chromosome"/>
</dbReference>
<keyword evidence="5" id="KW-0804">Transcription</keyword>
<dbReference type="PATRIC" id="fig|1307761.3.peg.1369"/>
<keyword evidence="1 6" id="KW-0597">Phosphoprotein</keyword>
<gene>
    <name evidence="8" type="ORF">L21SP2_1376</name>
</gene>
<name>V5WGM3_9SPIO</name>
<evidence type="ECO:0000259" key="7">
    <source>
        <dbReference type="PROSITE" id="PS50110"/>
    </source>
</evidence>
<dbReference type="AlphaFoldDB" id="V5WGM3"/>
<dbReference type="InterPro" id="IPR001789">
    <property type="entry name" value="Sig_transdc_resp-reg_receiver"/>
</dbReference>
<organism evidence="8 9">
    <name type="scientific">Salinispira pacifica</name>
    <dbReference type="NCBI Taxonomy" id="1307761"/>
    <lineage>
        <taxon>Bacteria</taxon>
        <taxon>Pseudomonadati</taxon>
        <taxon>Spirochaetota</taxon>
        <taxon>Spirochaetia</taxon>
        <taxon>Spirochaetales</taxon>
        <taxon>Spirochaetaceae</taxon>
        <taxon>Salinispira</taxon>
    </lineage>
</organism>
<dbReference type="GO" id="GO:0005829">
    <property type="term" value="C:cytosol"/>
    <property type="evidence" value="ECO:0007669"/>
    <property type="project" value="TreeGrafter"/>
</dbReference>
<protein>
    <submittedName>
        <fullName evidence="8">Two-component response regulator SA14-24</fullName>
    </submittedName>
</protein>
<dbReference type="STRING" id="1307761.L21SP2_1376"/>
<dbReference type="Pfam" id="PF00072">
    <property type="entry name" value="Response_reg"/>
    <property type="match status" value="1"/>
</dbReference>
<dbReference type="PROSITE" id="PS50110">
    <property type="entry name" value="RESPONSE_REGULATORY"/>
    <property type="match status" value="1"/>
</dbReference>
<accession>V5WGM3</accession>
<dbReference type="SMART" id="SM00448">
    <property type="entry name" value="REC"/>
    <property type="match status" value="1"/>
</dbReference>
<evidence type="ECO:0000256" key="2">
    <source>
        <dbReference type="ARBA" id="ARBA00023012"/>
    </source>
</evidence>
<dbReference type="InterPro" id="IPR039420">
    <property type="entry name" value="WalR-like"/>
</dbReference>
<feature type="domain" description="Response regulatory" evidence="7">
    <location>
        <begin position="5"/>
        <end position="124"/>
    </location>
</feature>
<keyword evidence="4" id="KW-0238">DNA-binding</keyword>
<dbReference type="PANTHER" id="PTHR48111:SF1">
    <property type="entry name" value="TWO-COMPONENT RESPONSE REGULATOR ORR33"/>
    <property type="match status" value="1"/>
</dbReference>
<keyword evidence="2" id="KW-0902">Two-component regulatory system</keyword>
<dbReference type="InterPro" id="IPR011006">
    <property type="entry name" value="CheY-like_superfamily"/>
</dbReference>
<dbReference type="RefSeq" id="WP_024267698.1">
    <property type="nucleotide sequence ID" value="NC_023035.1"/>
</dbReference>
<dbReference type="GO" id="GO:0006355">
    <property type="term" value="P:regulation of DNA-templated transcription"/>
    <property type="evidence" value="ECO:0007669"/>
    <property type="project" value="TreeGrafter"/>
</dbReference>
<sequence>MQKEKILIVDDEQINLDFFEVMLSKLGFTVEKAEDGERALQKVKECNPDLIILDNIMPRLSGWEVTKILKNDEEYAEYSNIPVVMFSAMDDVKDKIEGFELGVEDYITKPFNFSEVLARIKAVLRGRDLTQQILQREKRLALTESLNNSLLYFTNHVKKPTSDLLQMAQNLDADDAGAVKKFVQSVIAETEETLATLSGLEDKVQDLKVQGDKLKEDEVSLESLELKYQKHFNNYRAKNVNM</sequence>
<evidence type="ECO:0000256" key="5">
    <source>
        <dbReference type="ARBA" id="ARBA00023163"/>
    </source>
</evidence>
<evidence type="ECO:0000256" key="6">
    <source>
        <dbReference type="PROSITE-ProRule" id="PRU00169"/>
    </source>
</evidence>
<keyword evidence="3" id="KW-0805">Transcription regulation</keyword>
<dbReference type="GO" id="GO:0000976">
    <property type="term" value="F:transcription cis-regulatory region binding"/>
    <property type="evidence" value="ECO:0007669"/>
    <property type="project" value="TreeGrafter"/>
</dbReference>
<evidence type="ECO:0000256" key="3">
    <source>
        <dbReference type="ARBA" id="ARBA00023015"/>
    </source>
</evidence>
<dbReference type="GO" id="GO:0000156">
    <property type="term" value="F:phosphorelay response regulator activity"/>
    <property type="evidence" value="ECO:0007669"/>
    <property type="project" value="TreeGrafter"/>
</dbReference>
<evidence type="ECO:0000256" key="1">
    <source>
        <dbReference type="ARBA" id="ARBA00022553"/>
    </source>
</evidence>
<dbReference type="eggNOG" id="COG0745">
    <property type="taxonomic scope" value="Bacteria"/>
</dbReference>
<feature type="modified residue" description="4-aspartylphosphate" evidence="6">
    <location>
        <position position="54"/>
    </location>
</feature>
<dbReference type="HOGENOM" id="CLU_000445_30_6_12"/>
<evidence type="ECO:0000256" key="4">
    <source>
        <dbReference type="ARBA" id="ARBA00023125"/>
    </source>
</evidence>
<dbReference type="GO" id="GO:0032993">
    <property type="term" value="C:protein-DNA complex"/>
    <property type="evidence" value="ECO:0007669"/>
    <property type="project" value="TreeGrafter"/>
</dbReference>
<proteinExistence type="predicted"/>
<keyword evidence="9" id="KW-1185">Reference proteome</keyword>
<reference evidence="8 9" key="1">
    <citation type="journal article" date="2015" name="Stand. Genomic Sci.">
        <title>Complete genome sequence and description of Salinispira pacifica gen. nov., sp. nov., a novel spirochaete isolated form a hypersaline microbial mat.</title>
        <authorList>
            <person name="Ben Hania W."/>
            <person name="Joseph M."/>
            <person name="Schumann P."/>
            <person name="Bunk B."/>
            <person name="Fiebig A."/>
            <person name="Sproer C."/>
            <person name="Klenk H.P."/>
            <person name="Fardeau M.L."/>
            <person name="Spring S."/>
        </authorList>
    </citation>
    <scope>NUCLEOTIDE SEQUENCE [LARGE SCALE GENOMIC DNA]</scope>
    <source>
        <strain evidence="8 9">L21-RPul-D2</strain>
    </source>
</reference>